<dbReference type="PROSITE" id="PS51257">
    <property type="entry name" value="PROKAR_LIPOPROTEIN"/>
    <property type="match status" value="1"/>
</dbReference>
<dbReference type="RefSeq" id="WP_281755316.1">
    <property type="nucleotide sequence ID" value="NZ_BRVP01000017.1"/>
</dbReference>
<accession>A0A9W6B7R6</accession>
<comment type="caution">
    <text evidence="1">The sequence shown here is derived from an EMBL/GenBank/DDBJ whole genome shotgun (WGS) entry which is preliminary data.</text>
</comment>
<name>A0A9W6B7R6_9FLAO</name>
<dbReference type="Proteomes" id="UP001143545">
    <property type="component" value="Unassembled WGS sequence"/>
</dbReference>
<gene>
    <name evidence="1" type="ORF">NBRC110019_24430</name>
</gene>
<dbReference type="EMBL" id="BRVP01000017">
    <property type="protein sequence ID" value="GLB53402.1"/>
    <property type="molecule type" value="Genomic_DNA"/>
</dbReference>
<proteinExistence type="predicted"/>
<evidence type="ECO:0000313" key="2">
    <source>
        <dbReference type="Proteomes" id="UP001143545"/>
    </source>
</evidence>
<keyword evidence="2" id="KW-1185">Reference proteome</keyword>
<sequence>MERLSDAMRPFFFRLLFLFVLLISTTSCFEIIEELSLHKDGSGNLQLTLNASQSKSKLASVMLLDTIQGHKVPSKKDIKEHIEELVSDLNASEGISNVTYKLNLDSYIVSLSCDFKEVANINDFVQKLWDKQRSKGTFKSYSFDVGKQLFSRYYGFKDNLKNSVRSLKDDDKKVLDNASYTLIYRFDNTVKSFSNRTARLSKSKKAMMMKTPIMDIVSGASTIENKIQLTN</sequence>
<organism evidence="1 2">
    <name type="scientific">Neptunitalea chrysea</name>
    <dbReference type="NCBI Taxonomy" id="1647581"/>
    <lineage>
        <taxon>Bacteria</taxon>
        <taxon>Pseudomonadati</taxon>
        <taxon>Bacteroidota</taxon>
        <taxon>Flavobacteriia</taxon>
        <taxon>Flavobacteriales</taxon>
        <taxon>Flavobacteriaceae</taxon>
        <taxon>Neptunitalea</taxon>
    </lineage>
</organism>
<evidence type="ECO:0008006" key="3">
    <source>
        <dbReference type="Google" id="ProtNLM"/>
    </source>
</evidence>
<evidence type="ECO:0000313" key="1">
    <source>
        <dbReference type="EMBL" id="GLB53402.1"/>
    </source>
</evidence>
<protein>
    <recommendedName>
        <fullName evidence="3">Lipoprotein</fullName>
    </recommendedName>
</protein>
<dbReference type="AlphaFoldDB" id="A0A9W6B7R6"/>
<reference evidence="1" key="1">
    <citation type="submission" date="2022-07" db="EMBL/GenBank/DDBJ databases">
        <title>Taxonomy of Novel Oxalotrophic and Methylotrophic Bacteria.</title>
        <authorList>
            <person name="Sahin N."/>
            <person name="Tani A."/>
        </authorList>
    </citation>
    <scope>NUCLEOTIDE SEQUENCE</scope>
    <source>
        <strain evidence="1">AM327</strain>
    </source>
</reference>